<organism evidence="1 2">
    <name type="scientific">Flavobacterium omnivorum</name>
    <dbReference type="NCBI Taxonomy" id="178355"/>
    <lineage>
        <taxon>Bacteria</taxon>
        <taxon>Pseudomonadati</taxon>
        <taxon>Bacteroidota</taxon>
        <taxon>Flavobacteriia</taxon>
        <taxon>Flavobacteriales</taxon>
        <taxon>Flavobacteriaceae</taxon>
        <taxon>Flavobacterium</taxon>
    </lineage>
</organism>
<reference evidence="2" key="1">
    <citation type="submission" date="2016-10" db="EMBL/GenBank/DDBJ databases">
        <authorList>
            <person name="Varghese N."/>
            <person name="Submissions S."/>
        </authorList>
    </citation>
    <scope>NUCLEOTIDE SEQUENCE [LARGE SCALE GENOMIC DNA]</scope>
    <source>
        <strain evidence="2">CGMCC 1.2747</strain>
    </source>
</reference>
<dbReference type="STRING" id="178355.SAMN04488062_11513"/>
<accession>A0A1G8FEP3</accession>
<dbReference type="AlphaFoldDB" id="A0A1G8FEP3"/>
<name>A0A1G8FEP3_9FLAO</name>
<protein>
    <submittedName>
        <fullName evidence="1">Uncharacterized protein</fullName>
    </submittedName>
</protein>
<dbReference type="RefSeq" id="WP_091258286.1">
    <property type="nucleotide sequence ID" value="NZ_FNDB01000015.1"/>
</dbReference>
<proteinExistence type="predicted"/>
<dbReference type="Proteomes" id="UP000199274">
    <property type="component" value="Unassembled WGS sequence"/>
</dbReference>
<dbReference type="OrthoDB" id="1377376at2"/>
<evidence type="ECO:0000313" key="2">
    <source>
        <dbReference type="Proteomes" id="UP000199274"/>
    </source>
</evidence>
<keyword evidence="2" id="KW-1185">Reference proteome</keyword>
<dbReference type="EMBL" id="FNDB01000015">
    <property type="protein sequence ID" value="SDH80583.1"/>
    <property type="molecule type" value="Genomic_DNA"/>
</dbReference>
<sequence>MFKSQELYLIQKLLNKIKYSEFEVSEFDDFAYSPITNEILEKLNLYFDEKNAGTHLAKNNSKSHFEFDNQIGIAIRNRFKQIDDNYMTVISKWTYLETEKFAVDIIGPIAFEKVELDKLTEYITELAKEKTSR</sequence>
<evidence type="ECO:0000313" key="1">
    <source>
        <dbReference type="EMBL" id="SDH80583.1"/>
    </source>
</evidence>
<gene>
    <name evidence="1" type="ORF">SAMN04488062_11513</name>
</gene>